<feature type="compositionally biased region" description="Acidic residues" evidence="1">
    <location>
        <begin position="48"/>
        <end position="57"/>
    </location>
</feature>
<comment type="caution">
    <text evidence="2">The sequence shown here is derived from an EMBL/GenBank/DDBJ whole genome shotgun (WGS) entry which is preliminary data.</text>
</comment>
<evidence type="ECO:0000313" key="2">
    <source>
        <dbReference type="EMBL" id="KAJ1122098.1"/>
    </source>
</evidence>
<reference evidence="2" key="1">
    <citation type="journal article" date="2022" name="bioRxiv">
        <title>Sequencing and chromosome-scale assembly of the giantPleurodeles waltlgenome.</title>
        <authorList>
            <person name="Brown T."/>
            <person name="Elewa A."/>
            <person name="Iarovenko S."/>
            <person name="Subramanian E."/>
            <person name="Araus A.J."/>
            <person name="Petzold A."/>
            <person name="Susuki M."/>
            <person name="Suzuki K.-i.T."/>
            <person name="Hayashi T."/>
            <person name="Toyoda A."/>
            <person name="Oliveira C."/>
            <person name="Osipova E."/>
            <person name="Leigh N.D."/>
            <person name="Simon A."/>
            <person name="Yun M.H."/>
        </authorList>
    </citation>
    <scope>NUCLEOTIDE SEQUENCE</scope>
    <source>
        <strain evidence="2">20211129_DDA</strain>
        <tissue evidence="2">Liver</tissue>
    </source>
</reference>
<protein>
    <submittedName>
        <fullName evidence="2">Uncharacterized protein</fullName>
    </submittedName>
</protein>
<evidence type="ECO:0000256" key="1">
    <source>
        <dbReference type="SAM" id="MobiDB-lite"/>
    </source>
</evidence>
<sequence length="125" mass="13896">MAEPRNTLQPEDIEEIRRAARKAATTLNKEWLLAQLRGAQSDRRNSEEPSDSDESEELIGGHQEGSEETEVLKKSRSVASNDGKKALKRRGDGDKPKAQQVAHSAPARSRSSQMVSRSARLYKLV</sequence>
<keyword evidence="3" id="KW-1185">Reference proteome</keyword>
<accession>A0AAV7P8Q8</accession>
<name>A0AAV7P8Q8_PLEWA</name>
<dbReference type="Proteomes" id="UP001066276">
    <property type="component" value="Chromosome 7"/>
</dbReference>
<feature type="region of interest" description="Disordered" evidence="1">
    <location>
        <begin position="36"/>
        <end position="125"/>
    </location>
</feature>
<evidence type="ECO:0000313" key="3">
    <source>
        <dbReference type="Proteomes" id="UP001066276"/>
    </source>
</evidence>
<dbReference type="EMBL" id="JANPWB010000011">
    <property type="protein sequence ID" value="KAJ1122098.1"/>
    <property type="molecule type" value="Genomic_DNA"/>
</dbReference>
<dbReference type="AlphaFoldDB" id="A0AAV7P8Q8"/>
<gene>
    <name evidence="2" type="ORF">NDU88_000602</name>
</gene>
<organism evidence="2 3">
    <name type="scientific">Pleurodeles waltl</name>
    <name type="common">Iberian ribbed newt</name>
    <dbReference type="NCBI Taxonomy" id="8319"/>
    <lineage>
        <taxon>Eukaryota</taxon>
        <taxon>Metazoa</taxon>
        <taxon>Chordata</taxon>
        <taxon>Craniata</taxon>
        <taxon>Vertebrata</taxon>
        <taxon>Euteleostomi</taxon>
        <taxon>Amphibia</taxon>
        <taxon>Batrachia</taxon>
        <taxon>Caudata</taxon>
        <taxon>Salamandroidea</taxon>
        <taxon>Salamandridae</taxon>
        <taxon>Pleurodelinae</taxon>
        <taxon>Pleurodeles</taxon>
    </lineage>
</organism>
<proteinExistence type="predicted"/>
<feature type="compositionally biased region" description="Basic and acidic residues" evidence="1">
    <location>
        <begin position="82"/>
        <end position="97"/>
    </location>
</feature>